<dbReference type="PIRSF" id="PIRSF001549">
    <property type="entry name" value="His-tRNA_synth"/>
    <property type="match status" value="1"/>
</dbReference>
<dbReference type="SUPFAM" id="SSF55681">
    <property type="entry name" value="Class II aaRS and biotin synthetases"/>
    <property type="match status" value="1"/>
</dbReference>
<comment type="pathway">
    <text evidence="2 9">Amino-acid biosynthesis; L-histidine biosynthesis; L-histidine from 5-phospho-alpha-D-ribose 1-diphosphate: step 1/9.</text>
</comment>
<comment type="subunit">
    <text evidence="5">Homodimer.</text>
</comment>
<dbReference type="GO" id="GO:0006427">
    <property type="term" value="P:histidyl-tRNA aminoacylation"/>
    <property type="evidence" value="ECO:0007669"/>
    <property type="project" value="TreeGrafter"/>
</dbReference>
<evidence type="ECO:0000313" key="12">
    <source>
        <dbReference type="EMBL" id="MBI2877887.1"/>
    </source>
</evidence>
<dbReference type="InterPro" id="IPR045864">
    <property type="entry name" value="aa-tRNA-synth_II/BPL/LPL"/>
</dbReference>
<dbReference type="Gene3D" id="3.40.50.800">
    <property type="entry name" value="Anticodon-binding domain"/>
    <property type="match status" value="1"/>
</dbReference>
<accession>A0A932FY05</accession>
<dbReference type="NCBIfam" id="TIGR00443">
    <property type="entry name" value="hisZ_biosyn_reg"/>
    <property type="match status" value="1"/>
</dbReference>
<dbReference type="GO" id="GO:0016757">
    <property type="term" value="F:glycosyltransferase activity"/>
    <property type="evidence" value="ECO:0007669"/>
    <property type="project" value="UniProtKB-KW"/>
</dbReference>
<feature type="domain" description="Aminoacyl-transfer RNA synthetases class-II family profile" evidence="11">
    <location>
        <begin position="17"/>
        <end position="332"/>
    </location>
</feature>
<evidence type="ECO:0000256" key="2">
    <source>
        <dbReference type="ARBA" id="ARBA00004667"/>
    </source>
</evidence>
<dbReference type="AlphaFoldDB" id="A0A932FY05"/>
<protein>
    <recommendedName>
        <fullName evidence="6 9">ATP phosphoribosyltransferase regulatory subunit</fullName>
    </recommendedName>
</protein>
<comment type="function">
    <text evidence="8 9">Required for the first step of histidine biosynthesis. May allow the feedback regulation of ATP phosphoribosyltransferase activity by histidine.</text>
</comment>
<dbReference type="InterPro" id="IPR006195">
    <property type="entry name" value="aa-tRNA-synth_II"/>
</dbReference>
<gene>
    <name evidence="9 12" type="primary">hisZ</name>
    <name evidence="12" type="ORF">HYY20_13510</name>
</gene>
<keyword evidence="9" id="KW-0028">Amino-acid biosynthesis</keyword>
<comment type="similarity">
    <text evidence="3 9">Belongs to the class-II aminoacyl-tRNA synthetase family. HisZ subfamily.</text>
</comment>
<evidence type="ECO:0000256" key="9">
    <source>
        <dbReference type="HAMAP-Rule" id="MF_00125"/>
    </source>
</evidence>
<dbReference type="GO" id="GO:0004821">
    <property type="term" value="F:histidine-tRNA ligase activity"/>
    <property type="evidence" value="ECO:0007669"/>
    <property type="project" value="TreeGrafter"/>
</dbReference>
<evidence type="ECO:0000256" key="3">
    <source>
        <dbReference type="ARBA" id="ARBA00005539"/>
    </source>
</evidence>
<feature type="binding site" evidence="10">
    <location>
        <position position="127"/>
    </location>
    <ligand>
        <name>L-histidine</name>
        <dbReference type="ChEBI" id="CHEBI:57595"/>
    </ligand>
</feature>
<name>A0A932FY05_UNCTE</name>
<feature type="binding site" evidence="10">
    <location>
        <begin position="79"/>
        <end position="81"/>
    </location>
    <ligand>
        <name>L-histidine</name>
        <dbReference type="ChEBI" id="CHEBI:57595"/>
    </ligand>
</feature>
<proteinExistence type="inferred from homology"/>
<evidence type="ECO:0000256" key="8">
    <source>
        <dbReference type="ARBA" id="ARBA00025246"/>
    </source>
</evidence>
<comment type="subcellular location">
    <subcellularLocation>
        <location evidence="1 9">Cytoplasm</location>
    </subcellularLocation>
</comment>
<comment type="miscellaneous">
    <text evidence="9">This function is generally fulfilled by the C-terminal part of HisG, which is missing in some bacteria such as this one.</text>
</comment>
<evidence type="ECO:0000259" key="11">
    <source>
        <dbReference type="PROSITE" id="PS50862"/>
    </source>
</evidence>
<evidence type="ECO:0000256" key="6">
    <source>
        <dbReference type="ARBA" id="ARBA00020397"/>
    </source>
</evidence>
<feature type="binding site" evidence="10">
    <location>
        <begin position="272"/>
        <end position="273"/>
    </location>
    <ligand>
        <name>L-histidine</name>
        <dbReference type="ChEBI" id="CHEBI:57595"/>
    </ligand>
</feature>
<dbReference type="SUPFAM" id="SSF52954">
    <property type="entry name" value="Class II aaRS ABD-related"/>
    <property type="match status" value="1"/>
</dbReference>
<dbReference type="CDD" id="cd00773">
    <property type="entry name" value="HisRS-like_core"/>
    <property type="match status" value="1"/>
</dbReference>
<dbReference type="Pfam" id="PF13393">
    <property type="entry name" value="tRNA-synt_His"/>
    <property type="match status" value="1"/>
</dbReference>
<dbReference type="PROSITE" id="PS50862">
    <property type="entry name" value="AA_TRNA_LIGASE_II"/>
    <property type="match status" value="1"/>
</dbReference>
<organism evidence="12 13">
    <name type="scientific">Tectimicrobiota bacterium</name>
    <dbReference type="NCBI Taxonomy" id="2528274"/>
    <lineage>
        <taxon>Bacteria</taxon>
        <taxon>Pseudomonadati</taxon>
        <taxon>Nitrospinota/Tectimicrobiota group</taxon>
        <taxon>Candidatus Tectimicrobiota</taxon>
    </lineage>
</organism>
<comment type="subunit">
    <text evidence="4 9">Heteromultimer composed of HisG and HisZ subunits.</text>
</comment>
<dbReference type="InterPro" id="IPR041715">
    <property type="entry name" value="HisRS-like_core"/>
</dbReference>
<dbReference type="Gene3D" id="3.30.930.10">
    <property type="entry name" value="Bira Bifunctional Protein, Domain 2"/>
    <property type="match status" value="1"/>
</dbReference>
<keyword evidence="12" id="KW-0808">Transferase</keyword>
<dbReference type="InterPro" id="IPR004517">
    <property type="entry name" value="HisZ"/>
</dbReference>
<keyword evidence="12" id="KW-0328">Glycosyltransferase</keyword>
<feature type="binding site" evidence="10">
    <location>
        <position position="123"/>
    </location>
    <ligand>
        <name>L-histidine</name>
        <dbReference type="ChEBI" id="CHEBI:57595"/>
    </ligand>
</feature>
<keyword evidence="9" id="KW-0368">Histidine biosynthesis</keyword>
<evidence type="ECO:0000256" key="7">
    <source>
        <dbReference type="ARBA" id="ARBA00022490"/>
    </source>
</evidence>
<dbReference type="PANTHER" id="PTHR43707:SF1">
    <property type="entry name" value="HISTIDINE--TRNA LIGASE, MITOCHONDRIAL-RELATED"/>
    <property type="match status" value="1"/>
</dbReference>
<dbReference type="EMBL" id="JACPRF010000411">
    <property type="protein sequence ID" value="MBI2877887.1"/>
    <property type="molecule type" value="Genomic_DNA"/>
</dbReference>
<feature type="binding site" evidence="10">
    <location>
        <position position="109"/>
    </location>
    <ligand>
        <name>L-histidine</name>
        <dbReference type="ChEBI" id="CHEBI:57595"/>
    </ligand>
</feature>
<dbReference type="InterPro" id="IPR036621">
    <property type="entry name" value="Anticodon-bd_dom_sf"/>
</dbReference>
<evidence type="ECO:0000256" key="4">
    <source>
        <dbReference type="ARBA" id="ARBA00011496"/>
    </source>
</evidence>
<dbReference type="Proteomes" id="UP000769766">
    <property type="component" value="Unassembled WGS sequence"/>
</dbReference>
<reference evidence="12" key="1">
    <citation type="submission" date="2020-07" db="EMBL/GenBank/DDBJ databases">
        <title>Huge and variable diversity of episymbiotic CPR bacteria and DPANN archaea in groundwater ecosystems.</title>
        <authorList>
            <person name="He C.Y."/>
            <person name="Keren R."/>
            <person name="Whittaker M."/>
            <person name="Farag I.F."/>
            <person name="Doudna J."/>
            <person name="Cate J.H.D."/>
            <person name="Banfield J.F."/>
        </authorList>
    </citation>
    <scope>NUCLEOTIDE SEQUENCE</scope>
    <source>
        <strain evidence="12">NC_groundwater_672_Ag_B-0.1um_62_36</strain>
    </source>
</reference>
<dbReference type="InterPro" id="IPR004516">
    <property type="entry name" value="HisRS/HisZ"/>
</dbReference>
<feature type="binding site" evidence="10">
    <location>
        <position position="268"/>
    </location>
    <ligand>
        <name>L-histidine</name>
        <dbReference type="ChEBI" id="CHEBI:57595"/>
    </ligand>
</feature>
<evidence type="ECO:0000313" key="13">
    <source>
        <dbReference type="Proteomes" id="UP000769766"/>
    </source>
</evidence>
<dbReference type="HAMAP" id="MF_00125">
    <property type="entry name" value="HisZ"/>
    <property type="match status" value="1"/>
</dbReference>
<sequence>MKNEIPKGVKTFLPPAAAAKRMIEERLLGVFCRWGYREIVTPTLEYWETLSLGMGPSLQEKAYTLIDRETGRLLALRPDITPQIGRIAATSLRDLPQPLRLCYLSNVFRYVEPQVGRPRELFQAGVELIGLTSPEADVEMIAIAVESLRAVGLKEFRIAVSQVGFFRGLLEELALPPEEREQVKEAVQRKDRSTLERIADQAHLTPGQREILLRFPFLFGREEVLEEAERLVHNPASRAALANLSQIYQMLKVYRVEEFVILDLAELRGFDYYTGAVFEGFTRGLGYRICGGGRYDHLLGRYGADCPATGFALDVERVMLALGHHDPGQSRPPIDFLIIDFQPDKSQALALARDLREKGYRVARDIIRRGLEESLEYARSLQIARAIILGTPSAQPGWAVVREIASESEVMVEVERIKELWP</sequence>
<evidence type="ECO:0000256" key="10">
    <source>
        <dbReference type="PIRSR" id="PIRSR001549-1"/>
    </source>
</evidence>
<evidence type="ECO:0000256" key="5">
    <source>
        <dbReference type="ARBA" id="ARBA00011738"/>
    </source>
</evidence>
<evidence type="ECO:0000256" key="1">
    <source>
        <dbReference type="ARBA" id="ARBA00004496"/>
    </source>
</evidence>
<comment type="caution">
    <text evidence="12">The sequence shown here is derived from an EMBL/GenBank/DDBJ whole genome shotgun (WGS) entry which is preliminary data.</text>
</comment>
<dbReference type="GO" id="GO:0005737">
    <property type="term" value="C:cytoplasm"/>
    <property type="evidence" value="ECO:0007669"/>
    <property type="project" value="UniProtKB-SubCell"/>
</dbReference>
<dbReference type="GO" id="GO:0000105">
    <property type="term" value="P:L-histidine biosynthetic process"/>
    <property type="evidence" value="ECO:0007669"/>
    <property type="project" value="UniProtKB-UniRule"/>
</dbReference>
<dbReference type="PANTHER" id="PTHR43707">
    <property type="entry name" value="HISTIDYL-TRNA SYNTHETASE"/>
    <property type="match status" value="1"/>
</dbReference>
<keyword evidence="7 9" id="KW-0963">Cytoplasm</keyword>